<dbReference type="EMBL" id="OX596109">
    <property type="protein sequence ID" value="CAN0276508.1"/>
    <property type="molecule type" value="Genomic_DNA"/>
</dbReference>
<evidence type="ECO:0000313" key="1">
    <source>
        <dbReference type="EMBL" id="CAN0276508.1"/>
    </source>
</evidence>
<organism evidence="1 2">
    <name type="scientific">Rangifer tarandus platyrhynchus</name>
    <name type="common">Svalbard reindeer</name>
    <dbReference type="NCBI Taxonomy" id="3082113"/>
    <lineage>
        <taxon>Eukaryota</taxon>
        <taxon>Metazoa</taxon>
        <taxon>Chordata</taxon>
        <taxon>Craniata</taxon>
        <taxon>Vertebrata</taxon>
        <taxon>Euteleostomi</taxon>
        <taxon>Mammalia</taxon>
        <taxon>Eutheria</taxon>
        <taxon>Laurasiatheria</taxon>
        <taxon>Artiodactyla</taxon>
        <taxon>Ruminantia</taxon>
        <taxon>Pecora</taxon>
        <taxon>Cervidae</taxon>
        <taxon>Odocoileinae</taxon>
        <taxon>Rangifer</taxon>
    </lineage>
</organism>
<dbReference type="Proteomes" id="UP001162501">
    <property type="component" value="Chromosome 25"/>
</dbReference>
<reference evidence="1" key="2">
    <citation type="submission" date="2025-03" db="EMBL/GenBank/DDBJ databases">
        <authorList>
            <consortium name="ELIXIR-Norway"/>
            <consortium name="Elixir Norway"/>
        </authorList>
    </citation>
    <scope>NUCLEOTIDE SEQUENCE</scope>
</reference>
<accession>A0AC59Z7X2</accession>
<gene>
    <name evidence="1" type="ORF">MRATA1EN22A_LOCUS14771</name>
</gene>
<evidence type="ECO:0000313" key="2">
    <source>
        <dbReference type="Proteomes" id="UP001162501"/>
    </source>
</evidence>
<name>A0AC59Z7X2_RANTA</name>
<proteinExistence type="predicted"/>
<reference evidence="1" key="1">
    <citation type="submission" date="2023-05" db="EMBL/GenBank/DDBJ databases">
        <authorList>
            <consortium name="ELIXIR-Norway"/>
        </authorList>
    </citation>
    <scope>NUCLEOTIDE SEQUENCE</scope>
</reference>
<sequence>MAPGRRRPQPGLRRWGVGEGLGAGPGSEAATWADPEPERASTAGGLRREPTEASSRVGAPRGLQPPRGKRTRQSMLSRKFPSLFSRRTVNWAVTGSNTPGGQGKINGSEVKDEGSGHAINPQRLDVGRASAPPHPLTGLAAQGMPELMGVRGGDREAGQCPRSGEGSSLATPLPCPPADRWLCGIHGPGPSSAPDSSE</sequence>
<protein>
    <submittedName>
        <fullName evidence="1">Uncharacterized protein</fullName>
    </submittedName>
</protein>